<dbReference type="GeneID" id="93577259"/>
<gene>
    <name evidence="2" type="ORF">ASPBRDRAFT_42318</name>
</gene>
<name>A0A1L9ULL2_ASPBC</name>
<sequence length="73" mass="8396">MLPNHDRPTISLPTNKRRTDDFSPLLPTFAAGQWIVLEQILLVDKNDILLANWRRWGDNNASIISDEDPKLEV</sequence>
<protein>
    <submittedName>
        <fullName evidence="2">Uncharacterized protein</fullName>
    </submittedName>
</protein>
<organism evidence="2 3">
    <name type="scientific">Aspergillus brasiliensis (strain CBS 101740 / IMI 381727 / IBT 21946)</name>
    <dbReference type="NCBI Taxonomy" id="767769"/>
    <lineage>
        <taxon>Eukaryota</taxon>
        <taxon>Fungi</taxon>
        <taxon>Dikarya</taxon>
        <taxon>Ascomycota</taxon>
        <taxon>Pezizomycotina</taxon>
        <taxon>Eurotiomycetes</taxon>
        <taxon>Eurotiomycetidae</taxon>
        <taxon>Eurotiales</taxon>
        <taxon>Aspergillaceae</taxon>
        <taxon>Aspergillus</taxon>
        <taxon>Aspergillus subgen. Circumdati</taxon>
    </lineage>
</organism>
<dbReference type="AlphaFoldDB" id="A0A1L9ULL2"/>
<proteinExistence type="predicted"/>
<dbReference type="VEuPathDB" id="FungiDB:ASPBRDRAFT_42318"/>
<reference evidence="3" key="1">
    <citation type="journal article" date="2017" name="Genome Biol.">
        <title>Comparative genomics reveals high biological diversity and specific adaptations in the industrially and medically important fungal genus Aspergillus.</title>
        <authorList>
            <person name="de Vries R.P."/>
            <person name="Riley R."/>
            <person name="Wiebenga A."/>
            <person name="Aguilar-Osorio G."/>
            <person name="Amillis S."/>
            <person name="Uchima C.A."/>
            <person name="Anderluh G."/>
            <person name="Asadollahi M."/>
            <person name="Askin M."/>
            <person name="Barry K."/>
            <person name="Battaglia E."/>
            <person name="Bayram O."/>
            <person name="Benocci T."/>
            <person name="Braus-Stromeyer S.A."/>
            <person name="Caldana C."/>
            <person name="Canovas D."/>
            <person name="Cerqueira G.C."/>
            <person name="Chen F."/>
            <person name="Chen W."/>
            <person name="Choi C."/>
            <person name="Clum A."/>
            <person name="Dos Santos R.A."/>
            <person name="Damasio A.R."/>
            <person name="Diallinas G."/>
            <person name="Emri T."/>
            <person name="Fekete E."/>
            <person name="Flipphi M."/>
            <person name="Freyberg S."/>
            <person name="Gallo A."/>
            <person name="Gournas C."/>
            <person name="Habgood R."/>
            <person name="Hainaut M."/>
            <person name="Harispe M.L."/>
            <person name="Henrissat B."/>
            <person name="Hilden K.S."/>
            <person name="Hope R."/>
            <person name="Hossain A."/>
            <person name="Karabika E."/>
            <person name="Karaffa L."/>
            <person name="Karanyi Z."/>
            <person name="Krasevec N."/>
            <person name="Kuo A."/>
            <person name="Kusch H."/>
            <person name="LaButti K."/>
            <person name="Lagendijk E.L."/>
            <person name="Lapidus A."/>
            <person name="Levasseur A."/>
            <person name="Lindquist E."/>
            <person name="Lipzen A."/>
            <person name="Logrieco A.F."/>
            <person name="MacCabe A."/>
            <person name="Maekelae M.R."/>
            <person name="Malavazi I."/>
            <person name="Melin P."/>
            <person name="Meyer V."/>
            <person name="Mielnichuk N."/>
            <person name="Miskei M."/>
            <person name="Molnar A.P."/>
            <person name="Mule G."/>
            <person name="Ngan C.Y."/>
            <person name="Orejas M."/>
            <person name="Orosz E."/>
            <person name="Ouedraogo J.P."/>
            <person name="Overkamp K.M."/>
            <person name="Park H.-S."/>
            <person name="Perrone G."/>
            <person name="Piumi F."/>
            <person name="Punt P.J."/>
            <person name="Ram A.F."/>
            <person name="Ramon A."/>
            <person name="Rauscher S."/>
            <person name="Record E."/>
            <person name="Riano-Pachon D.M."/>
            <person name="Robert V."/>
            <person name="Roehrig J."/>
            <person name="Ruller R."/>
            <person name="Salamov A."/>
            <person name="Salih N.S."/>
            <person name="Samson R.A."/>
            <person name="Sandor E."/>
            <person name="Sanguinetti M."/>
            <person name="Schuetze T."/>
            <person name="Sepcic K."/>
            <person name="Shelest E."/>
            <person name="Sherlock G."/>
            <person name="Sophianopoulou V."/>
            <person name="Squina F.M."/>
            <person name="Sun H."/>
            <person name="Susca A."/>
            <person name="Todd R.B."/>
            <person name="Tsang A."/>
            <person name="Unkles S.E."/>
            <person name="van de Wiele N."/>
            <person name="van Rossen-Uffink D."/>
            <person name="Oliveira J.V."/>
            <person name="Vesth T.C."/>
            <person name="Visser J."/>
            <person name="Yu J.-H."/>
            <person name="Zhou M."/>
            <person name="Andersen M.R."/>
            <person name="Archer D.B."/>
            <person name="Baker S.E."/>
            <person name="Benoit I."/>
            <person name="Brakhage A.A."/>
            <person name="Braus G.H."/>
            <person name="Fischer R."/>
            <person name="Frisvad J.C."/>
            <person name="Goldman G.H."/>
            <person name="Houbraken J."/>
            <person name="Oakley B."/>
            <person name="Pocsi I."/>
            <person name="Scazzocchio C."/>
            <person name="Seiboth B."/>
            <person name="vanKuyk P.A."/>
            <person name="Wortman J."/>
            <person name="Dyer P.S."/>
            <person name="Grigoriev I.V."/>
        </authorList>
    </citation>
    <scope>NUCLEOTIDE SEQUENCE [LARGE SCALE GENOMIC DNA]</scope>
    <source>
        <strain evidence="3">CBS 101740 / IMI 381727 / IBT 21946</strain>
    </source>
</reference>
<dbReference type="RefSeq" id="XP_067479843.1">
    <property type="nucleotide sequence ID" value="XM_067624771.1"/>
</dbReference>
<dbReference type="Proteomes" id="UP000184499">
    <property type="component" value="Unassembled WGS sequence"/>
</dbReference>
<accession>A0A1L9ULL2</accession>
<dbReference type="EMBL" id="KV878683">
    <property type="protein sequence ID" value="OJJ72595.1"/>
    <property type="molecule type" value="Genomic_DNA"/>
</dbReference>
<feature type="region of interest" description="Disordered" evidence="1">
    <location>
        <begin position="1"/>
        <end position="20"/>
    </location>
</feature>
<evidence type="ECO:0000313" key="2">
    <source>
        <dbReference type="EMBL" id="OJJ72595.1"/>
    </source>
</evidence>
<evidence type="ECO:0000256" key="1">
    <source>
        <dbReference type="SAM" id="MobiDB-lite"/>
    </source>
</evidence>
<keyword evidence="3" id="KW-1185">Reference proteome</keyword>
<evidence type="ECO:0000313" key="3">
    <source>
        <dbReference type="Proteomes" id="UP000184499"/>
    </source>
</evidence>